<dbReference type="Proteomes" id="UP001523543">
    <property type="component" value="Unassembled WGS sequence"/>
</dbReference>
<dbReference type="EMBL" id="JAMYZR010000015">
    <property type="protein sequence ID" value="MCP1246346.1"/>
    <property type="molecule type" value="Genomic_DNA"/>
</dbReference>
<gene>
    <name evidence="2" type="ORF">NKW54_10380</name>
</gene>
<evidence type="ECO:0000256" key="1">
    <source>
        <dbReference type="SAM" id="SignalP"/>
    </source>
</evidence>
<organism evidence="2 3">
    <name type="scientific">Acetobacter cerevisiae</name>
    <dbReference type="NCBI Taxonomy" id="178900"/>
    <lineage>
        <taxon>Bacteria</taxon>
        <taxon>Pseudomonadati</taxon>
        <taxon>Pseudomonadota</taxon>
        <taxon>Alphaproteobacteria</taxon>
        <taxon>Acetobacterales</taxon>
        <taxon>Acetobacteraceae</taxon>
        <taxon>Acetobacter</taxon>
    </lineage>
</organism>
<dbReference type="InterPro" id="IPR043750">
    <property type="entry name" value="DUF5695"/>
</dbReference>
<comment type="caution">
    <text evidence="2">The sequence shown here is derived from an EMBL/GenBank/DDBJ whole genome shotgun (WGS) entry which is preliminary data.</text>
</comment>
<reference evidence="2 3" key="1">
    <citation type="submission" date="2022-06" db="EMBL/GenBank/DDBJ databases">
        <title>Acetobacer genomes from food samples.</title>
        <authorList>
            <person name="Sombolestani A."/>
        </authorList>
    </citation>
    <scope>NUCLEOTIDE SEQUENCE [LARGE SCALE GENOMIC DNA]</scope>
    <source>
        <strain evidence="2 3">R-83281</strain>
    </source>
</reference>
<protein>
    <submittedName>
        <fullName evidence="2">DUF5695 domain-containing protein</fullName>
    </submittedName>
</protein>
<dbReference type="RefSeq" id="WP_231866447.1">
    <property type="nucleotide sequence ID" value="NZ_JAMYZR010000015.1"/>
</dbReference>
<feature type="chain" id="PRO_5045052067" evidence="1">
    <location>
        <begin position="40"/>
        <end position="941"/>
    </location>
</feature>
<feature type="signal peptide" evidence="1">
    <location>
        <begin position="1"/>
        <end position="39"/>
    </location>
</feature>
<keyword evidence="3" id="KW-1185">Reference proteome</keyword>
<proteinExistence type="predicted"/>
<sequence length="941" mass="103697">MRRRFFGKTDGTVKSAARFSCVSALTALGAVLLPPEAFAQDGVSGPEVPSMGRCTADGGIKLCAAGSFILRFQGVDGTLRSLAASSDKEADYLPWRLEGRRQENGFAHLGDIDFRLKTEGTPRWKDFSSWRAKRPVPELPAGGDVLRHDEITPSLGAGFPLRVRRAWKLAGQDLVLEFSVANPGRQSVQVGGMGFPLVFGNDFTDETLDDAHKREVFVDPAIARDGGYIQITRMSGAGPVLLGMPEGRTPLEVYRPLVEPSAGGAGKADVLAEATPRSQTFEGFYDWMPASAAFVGQEWQKAGSQWNAPTQFTLKPGETRIFGLRFAFAPNVRGIEQTLAAHARPVAVSLPGYVVPEDLPATLYLQSAQAVRSFSVEPKGALSVSPEGARGVWQRYRVDGKTWGRARLSVTYADGSVQTLSYFVTKPAQTAVADMGRFLFSEQWYQNPSDPFHRSPSIMTYDREAGHIITQDPRVWIAGLSDEGGAGSYVAAAMKELDNPDPQEVAKLEQFANETVVGQLQVASGPTEGGVRKSLFYYDPAQFPAYYNAAQNWKTWASWSRQKAADIGRAYNYPHVAIVHWVLYRLARNHKGLVQQHDADWYLHKAAITMTAMMQQAPYYTQYGLMEGDVFVEILKDLKRENLTAEAQTIESLMKKRETVWKGQRYPYGSEMAWDSTGQPEVYAWLRYFGDTEQAEETRDAILAYDPALPSWGYNGNARRYWDFLYAGKIARIERQIHHYGSALNAVPLFSAFQAQPTDFYMLRVAYGGLMGALTNIDPQGFGSAAFHSAPDVMRFDAYSGDYGMGFYGHALATQVDVIKHPEFGWQAFGGLLQEEGDGSVTITPKDSARSRIFVADAGVFLTLESGKFESVHYNPASQDIDVTLAPADKWTPVARLHAEYPAGAPAHSYDVSPAAPKVRDAWEVSLQAITTPLHLRVIAP</sequence>
<keyword evidence="1" id="KW-0732">Signal</keyword>
<evidence type="ECO:0000313" key="3">
    <source>
        <dbReference type="Proteomes" id="UP001523543"/>
    </source>
</evidence>
<name>A0ABT1ESI7_9PROT</name>
<evidence type="ECO:0000313" key="2">
    <source>
        <dbReference type="EMBL" id="MCP1246346.1"/>
    </source>
</evidence>
<accession>A0ABT1ESI7</accession>
<dbReference type="Pfam" id="PF18951">
    <property type="entry name" value="DUF5695"/>
    <property type="match status" value="1"/>
</dbReference>